<dbReference type="NCBIfam" id="TIGR04183">
    <property type="entry name" value="Por_Secre_tail"/>
    <property type="match status" value="1"/>
</dbReference>
<dbReference type="PROSITE" id="PS00134">
    <property type="entry name" value="TRYPSIN_HIS"/>
    <property type="match status" value="1"/>
</dbReference>
<dbReference type="InterPro" id="IPR001314">
    <property type="entry name" value="Peptidase_S1A"/>
</dbReference>
<dbReference type="InterPro" id="IPR033116">
    <property type="entry name" value="TRYPSIN_SER"/>
</dbReference>
<dbReference type="InterPro" id="IPR001254">
    <property type="entry name" value="Trypsin_dom"/>
</dbReference>
<keyword evidence="2" id="KW-1015">Disulfide bond</keyword>
<dbReference type="OrthoDB" id="4535652at2"/>
<dbReference type="SMART" id="SM00020">
    <property type="entry name" value="Tryp_SPc"/>
    <property type="match status" value="1"/>
</dbReference>
<gene>
    <name evidence="6" type="ORF">ESZ48_05350</name>
</gene>
<dbReference type="AlphaFoldDB" id="A0A4Q0XIK3"/>
<dbReference type="Pfam" id="PF18962">
    <property type="entry name" value="Por_Secre_tail"/>
    <property type="match status" value="1"/>
</dbReference>
<dbReference type="RefSeq" id="WP_129016298.1">
    <property type="nucleotide sequence ID" value="NZ_SDDZ01000002.1"/>
</dbReference>
<evidence type="ECO:0000256" key="2">
    <source>
        <dbReference type="ARBA" id="ARBA00023157"/>
    </source>
</evidence>
<name>A0A4Q0XIK3_9FLAO</name>
<feature type="chain" id="PRO_5020338713" evidence="4">
    <location>
        <begin position="20"/>
        <end position="516"/>
    </location>
</feature>
<dbReference type="InterPro" id="IPR043504">
    <property type="entry name" value="Peptidase_S1_PA_chymotrypsin"/>
</dbReference>
<evidence type="ECO:0000256" key="3">
    <source>
        <dbReference type="RuleBase" id="RU363034"/>
    </source>
</evidence>
<dbReference type="GO" id="GO:0006508">
    <property type="term" value="P:proteolysis"/>
    <property type="evidence" value="ECO:0007669"/>
    <property type="project" value="UniProtKB-KW"/>
</dbReference>
<protein>
    <submittedName>
        <fullName evidence="6">DUF1986 domain-containing protein</fullName>
    </submittedName>
</protein>
<dbReference type="PROSITE" id="PS00135">
    <property type="entry name" value="TRYPSIN_SER"/>
    <property type="match status" value="1"/>
</dbReference>
<dbReference type="EMBL" id="SDDZ01000002">
    <property type="protein sequence ID" value="RXJ51300.1"/>
    <property type="molecule type" value="Genomic_DNA"/>
</dbReference>
<feature type="domain" description="Peptidase S1" evidence="5">
    <location>
        <begin position="23"/>
        <end position="268"/>
    </location>
</feature>
<dbReference type="Pfam" id="PF00089">
    <property type="entry name" value="Trypsin"/>
    <property type="match status" value="1"/>
</dbReference>
<evidence type="ECO:0000259" key="5">
    <source>
        <dbReference type="PROSITE" id="PS50240"/>
    </source>
</evidence>
<evidence type="ECO:0000313" key="7">
    <source>
        <dbReference type="Proteomes" id="UP000289792"/>
    </source>
</evidence>
<keyword evidence="3" id="KW-0645">Protease</keyword>
<evidence type="ECO:0000256" key="4">
    <source>
        <dbReference type="SAM" id="SignalP"/>
    </source>
</evidence>
<evidence type="ECO:0000256" key="1">
    <source>
        <dbReference type="ARBA" id="ARBA00022729"/>
    </source>
</evidence>
<dbReference type="InterPro" id="IPR018114">
    <property type="entry name" value="TRYPSIN_HIS"/>
</dbReference>
<evidence type="ECO:0000313" key="6">
    <source>
        <dbReference type="EMBL" id="RXJ51300.1"/>
    </source>
</evidence>
<comment type="caution">
    <text evidence="6">The sequence shown here is derived from an EMBL/GenBank/DDBJ whole genome shotgun (WGS) entry which is preliminary data.</text>
</comment>
<sequence>MKQKLLFAATFLFVLSVFSQQGIIGGNNTTIAENPWQISIRGTNNHHDIRHRNIHICGGSIIAPNWILTAAHCVTNPFTGTVINANEISIAAGITQRTDNINGQYRNVVEIIRYPNYNHSTLQNDVALLRLDANLNLNTDVLPILLTDSSSHASVGTIGRVTGWGNTVDGPVYNPSFLLQTLDLPIISKTQANNLNTGNISVTNNMIPLYESGGGVAPGDSGGPLSVMKNGTRYLIGCSSWGEFPKDDKPTIYTDLFDYRSWISGIVPLPSLIGNNTVCRTSNTIFTLNNVNATSVVWDKSINLETISNNNTQFIVRAKLNASGNGYITATFNGITLRKDFWVGKPVSSISGPQHLPNGGYATYSAYSNNLENVSYQWTITPSVPFTANGPNMDVIFPYGNADYAIKLTSTNNCGSSVTYHYVATGAYEPDRVYPNPSSDIVHINLQETVDKTIASQFKATDLVLGELYDYAGNMVTRVNIVNGRGSFSVKHLSKGAYILKININGRAESHRIIVK</sequence>
<dbReference type="FunFam" id="2.40.10.10:FF:000068">
    <property type="entry name" value="transmembrane protease serine 2"/>
    <property type="match status" value="1"/>
</dbReference>
<feature type="signal peptide" evidence="4">
    <location>
        <begin position="1"/>
        <end position="19"/>
    </location>
</feature>
<accession>A0A4Q0XIK3</accession>
<dbReference type="Gene3D" id="2.40.10.10">
    <property type="entry name" value="Trypsin-like serine proteases"/>
    <property type="match status" value="1"/>
</dbReference>
<keyword evidence="1 4" id="KW-0732">Signal</keyword>
<dbReference type="PANTHER" id="PTHR24252:SF7">
    <property type="entry name" value="HYALIN"/>
    <property type="match status" value="1"/>
</dbReference>
<dbReference type="GO" id="GO:0004252">
    <property type="term" value="F:serine-type endopeptidase activity"/>
    <property type="evidence" value="ECO:0007669"/>
    <property type="project" value="InterPro"/>
</dbReference>
<proteinExistence type="predicted"/>
<keyword evidence="3" id="KW-0720">Serine protease</keyword>
<dbReference type="InterPro" id="IPR026444">
    <property type="entry name" value="Secre_tail"/>
</dbReference>
<keyword evidence="7" id="KW-1185">Reference proteome</keyword>
<dbReference type="PROSITE" id="PS50240">
    <property type="entry name" value="TRYPSIN_DOM"/>
    <property type="match status" value="1"/>
</dbReference>
<dbReference type="CDD" id="cd00190">
    <property type="entry name" value="Tryp_SPc"/>
    <property type="match status" value="1"/>
</dbReference>
<dbReference type="PRINTS" id="PR00722">
    <property type="entry name" value="CHYMOTRYPSIN"/>
</dbReference>
<dbReference type="InterPro" id="IPR009003">
    <property type="entry name" value="Peptidase_S1_PA"/>
</dbReference>
<keyword evidence="3" id="KW-0378">Hydrolase</keyword>
<dbReference type="PANTHER" id="PTHR24252">
    <property type="entry name" value="ACROSIN-RELATED"/>
    <property type="match status" value="1"/>
</dbReference>
<dbReference type="Proteomes" id="UP000289792">
    <property type="component" value="Unassembled WGS sequence"/>
</dbReference>
<organism evidence="6 7">
    <name type="scientific">Gelidibacter gilvus</name>
    <dbReference type="NCBI Taxonomy" id="59602"/>
    <lineage>
        <taxon>Bacteria</taxon>
        <taxon>Pseudomonadati</taxon>
        <taxon>Bacteroidota</taxon>
        <taxon>Flavobacteriia</taxon>
        <taxon>Flavobacteriales</taxon>
        <taxon>Flavobacteriaceae</taxon>
        <taxon>Gelidibacter</taxon>
    </lineage>
</organism>
<reference evidence="6 7" key="1">
    <citation type="submission" date="2019-01" db="EMBL/GenBank/DDBJ databases">
        <title>Genome sequence of the Antarctic species Gelidibacter gilvus ACAM 158(T).</title>
        <authorList>
            <person name="Bowman J.P."/>
        </authorList>
    </citation>
    <scope>NUCLEOTIDE SEQUENCE [LARGE SCALE GENOMIC DNA]</scope>
    <source>
        <strain evidence="6 7">IC158</strain>
    </source>
</reference>
<dbReference type="SUPFAM" id="SSF50494">
    <property type="entry name" value="Trypsin-like serine proteases"/>
    <property type="match status" value="1"/>
</dbReference>